<evidence type="ECO:0000256" key="2">
    <source>
        <dbReference type="ARBA" id="ARBA00022737"/>
    </source>
</evidence>
<dbReference type="SMART" id="SM01411">
    <property type="entry name" value="Ephrin_rec_like"/>
    <property type="match status" value="2"/>
</dbReference>
<keyword evidence="2" id="KW-0677">Repeat</keyword>
<evidence type="ECO:0000313" key="6">
    <source>
        <dbReference type="EMBL" id="CAG9318789.1"/>
    </source>
</evidence>
<name>A0AAU9J076_9CILI</name>
<dbReference type="PANTHER" id="PTHR46093:SF18">
    <property type="entry name" value="FIBRONECTIN TYPE-III DOMAIN-CONTAINING PROTEIN"/>
    <property type="match status" value="1"/>
</dbReference>
<gene>
    <name evidence="6" type="ORF">BSTOLATCC_MIC22154</name>
</gene>
<dbReference type="Pfam" id="PF24681">
    <property type="entry name" value="Kelch_KLHDC2_KLHL20_DRC7"/>
    <property type="match status" value="2"/>
</dbReference>
<dbReference type="SMART" id="SM00612">
    <property type="entry name" value="Kelch"/>
    <property type="match status" value="3"/>
</dbReference>
<dbReference type="Gene3D" id="2.10.50.10">
    <property type="entry name" value="Tumor Necrosis Factor Receptor, subunit A, domain 2"/>
    <property type="match status" value="1"/>
</dbReference>
<evidence type="ECO:0000259" key="5">
    <source>
        <dbReference type="Pfam" id="PF07699"/>
    </source>
</evidence>
<evidence type="ECO:0000256" key="1">
    <source>
        <dbReference type="ARBA" id="ARBA00022441"/>
    </source>
</evidence>
<proteinExistence type="predicted"/>
<keyword evidence="4" id="KW-0812">Transmembrane</keyword>
<evidence type="ECO:0000313" key="7">
    <source>
        <dbReference type="Proteomes" id="UP001162131"/>
    </source>
</evidence>
<dbReference type="InterPro" id="IPR006652">
    <property type="entry name" value="Kelch_1"/>
</dbReference>
<accession>A0AAU9J076</accession>
<keyword evidence="4" id="KW-0472">Membrane</keyword>
<dbReference type="Gene3D" id="2.120.10.80">
    <property type="entry name" value="Kelch-type beta propeller"/>
    <property type="match status" value="3"/>
</dbReference>
<feature type="compositionally biased region" description="Low complexity" evidence="3">
    <location>
        <begin position="737"/>
        <end position="752"/>
    </location>
</feature>
<dbReference type="SUPFAM" id="SSF117281">
    <property type="entry name" value="Kelch motif"/>
    <property type="match status" value="3"/>
</dbReference>
<reference evidence="6" key="1">
    <citation type="submission" date="2021-09" db="EMBL/GenBank/DDBJ databases">
        <authorList>
            <consortium name="AG Swart"/>
            <person name="Singh M."/>
            <person name="Singh A."/>
            <person name="Seah K."/>
            <person name="Emmerich C."/>
        </authorList>
    </citation>
    <scope>NUCLEOTIDE SEQUENCE</scope>
    <source>
        <strain evidence="6">ATCC30299</strain>
    </source>
</reference>
<dbReference type="PANTHER" id="PTHR46093">
    <property type="entry name" value="ACYL-COA-BINDING DOMAIN-CONTAINING PROTEIN 5"/>
    <property type="match status" value="1"/>
</dbReference>
<feature type="region of interest" description="Disordered" evidence="3">
    <location>
        <begin position="737"/>
        <end position="761"/>
    </location>
</feature>
<feature type="transmembrane region" description="Helical" evidence="4">
    <location>
        <begin position="824"/>
        <end position="846"/>
    </location>
</feature>
<keyword evidence="7" id="KW-1185">Reference proteome</keyword>
<comment type="caution">
    <text evidence="6">The sequence shown here is derived from an EMBL/GenBank/DDBJ whole genome shotgun (WGS) entry which is preliminary data.</text>
</comment>
<dbReference type="CDD" id="cd00185">
    <property type="entry name" value="TNFRSF"/>
    <property type="match status" value="1"/>
</dbReference>
<protein>
    <recommendedName>
        <fullName evidence="5">Tyrosine-protein kinase ephrin type A/B receptor-like domain-containing protein</fullName>
    </recommendedName>
</protein>
<dbReference type="Proteomes" id="UP001162131">
    <property type="component" value="Unassembled WGS sequence"/>
</dbReference>
<evidence type="ECO:0000256" key="3">
    <source>
        <dbReference type="SAM" id="MobiDB-lite"/>
    </source>
</evidence>
<dbReference type="InterPro" id="IPR009030">
    <property type="entry name" value="Growth_fac_rcpt_cys_sf"/>
</dbReference>
<feature type="domain" description="Tyrosine-protein kinase ephrin type A/B receptor-like" evidence="5">
    <location>
        <begin position="668"/>
        <end position="707"/>
    </location>
</feature>
<feature type="transmembrane region" description="Helical" evidence="4">
    <location>
        <begin position="771"/>
        <end position="788"/>
    </location>
</feature>
<dbReference type="InterPro" id="IPR015915">
    <property type="entry name" value="Kelch-typ_b-propeller"/>
</dbReference>
<keyword evidence="4" id="KW-1133">Transmembrane helix</keyword>
<dbReference type="Pfam" id="PF07699">
    <property type="entry name" value="Ephrin_rec_like"/>
    <property type="match status" value="1"/>
</dbReference>
<dbReference type="SUPFAM" id="SSF57184">
    <property type="entry name" value="Growth factor receptor domain"/>
    <property type="match status" value="1"/>
</dbReference>
<dbReference type="AlphaFoldDB" id="A0AAU9J076"/>
<sequence>MFFFIYWLLHLALSSHIDLTRIPSSNPPPKARLYQAMDYDSSTNSLLVFGGSSTAANKYNDVWQFNLDTSLWSHLEETSSSAPDERIYSASFTDENSGIFYVFGGSSDYGPQNDLWGFTISTMKWKEITTTGDIPTPRGAMGCTKYTDSYGNLNFVIFGGKGLNGLLASMASLNVTTMAWTKLPKNGDYPFAMYSPQIKYYDGYIYLAGGDDYINGIYNTNFYRYDLASKKWENITDESATYTTRALGGSFIYNNSFYLTFGWSDVAQVDVSEVYKVDLTDPNFAWSVAEIVGTSDDPANIPRDSYGFAVNGNTFYICGGYYSGGNLNDVVKFDLTKTPIIYTSLAYINLSPSARAYHTMETIEGYIYIFGGAYKDTKLNDLWKFDPETETWESLSPNGVIPSARSHHASGSQGNVMFIFGGIDSSGQYLDDLYQFDVSSSTWKLISPSSDTLPSARYAACAVYSIPVLYIYGGQTSTYISNELWTYDSGSNTFTLISSDAPYKLFFPRCAMDTSATTLYIMGGKGDGDMPASNIFSYSVNTAEWKTLKIPADWFRNMGEGIVVYVRDYIIFIAGEQWGTDIKDYAYAIDMTNNYTYIDYPSTPVHIFAAAFTYYKTDIYIHGGGLATGIFMRNSVPVDTFYKVKLTQFCDSSSCPAICSPGTKKVSSGCSACPVGTYNSEFGQSSCDECPEGTYNPSSSCNNRRECFPCREGEYNDLTGQSLCKKCPFYYYCPTGSSSPSESSTEISSSSSQPKTYSTGTNEVSTLTDNYLIACLALFGIMTIFVLSSRPTRNWLKRIDMFEENHNVGDDIVLRKFKNRFGGYFTIGYLIGASWFIMANISSFVLDNVTESKALLPLVAVEDQATNFYGDIVLIASFIRYGGKCVADGACLSTIKVTTTNIESNGYTVKCVMDDNNDCVITFNCLDCEILTGAQVNFALSESLSFSSAIIVNVTSTSSIPGGISSEEIGLSSSTNKVLRGYDPTVFYFSMVPSLFQSSVSDWKNNLTGYHVEITQNPTRGSEYYAYELPFSSNQNLQVQLIKSTNCLNTIRSANQTWLILLSALLGAVFGWKGTVEGIMSSAEEKLSDVNEKISQKIEFSSRIRKIKHLLHVFDSRKTKKFEPIYNSLEFDELALGSKTLDKVSPRE</sequence>
<evidence type="ECO:0000256" key="4">
    <source>
        <dbReference type="SAM" id="Phobius"/>
    </source>
</evidence>
<dbReference type="EMBL" id="CAJZBQ010000021">
    <property type="protein sequence ID" value="CAG9318789.1"/>
    <property type="molecule type" value="Genomic_DNA"/>
</dbReference>
<organism evidence="6 7">
    <name type="scientific">Blepharisma stoltei</name>
    <dbReference type="NCBI Taxonomy" id="1481888"/>
    <lineage>
        <taxon>Eukaryota</taxon>
        <taxon>Sar</taxon>
        <taxon>Alveolata</taxon>
        <taxon>Ciliophora</taxon>
        <taxon>Postciliodesmatophora</taxon>
        <taxon>Heterotrichea</taxon>
        <taxon>Heterotrichida</taxon>
        <taxon>Blepharismidae</taxon>
        <taxon>Blepharisma</taxon>
    </lineage>
</organism>
<keyword evidence="1" id="KW-0880">Kelch repeat</keyword>
<dbReference type="InterPro" id="IPR011641">
    <property type="entry name" value="Tyr-kin_ephrin_A/B_rcpt-like"/>
</dbReference>